<accession>A0ABR7D2D2</accession>
<dbReference type="CDD" id="cd09084">
    <property type="entry name" value="EEP-2"/>
    <property type="match status" value="1"/>
</dbReference>
<keyword evidence="3" id="KW-0540">Nuclease</keyword>
<keyword evidence="1" id="KW-1133">Transmembrane helix</keyword>
<dbReference type="InterPro" id="IPR005135">
    <property type="entry name" value="Endo/exonuclease/phosphatase"/>
</dbReference>
<reference evidence="3 4" key="1">
    <citation type="submission" date="2020-08" db="EMBL/GenBank/DDBJ databases">
        <title>Genome public.</title>
        <authorList>
            <person name="Liu C."/>
            <person name="Sun Q."/>
        </authorList>
    </citation>
    <scope>NUCLEOTIDE SEQUENCE [LARGE SCALE GENOMIC DNA]</scope>
    <source>
        <strain evidence="3 4">NSJ-56</strain>
    </source>
</reference>
<comment type="caution">
    <text evidence="3">The sequence shown here is derived from an EMBL/GenBank/DDBJ whole genome shotgun (WGS) entry which is preliminary data.</text>
</comment>
<organism evidence="3 4">
    <name type="scientific">Butyricimonas hominis</name>
    <dbReference type="NCBI Taxonomy" id="2763032"/>
    <lineage>
        <taxon>Bacteria</taxon>
        <taxon>Pseudomonadati</taxon>
        <taxon>Bacteroidota</taxon>
        <taxon>Bacteroidia</taxon>
        <taxon>Bacteroidales</taxon>
        <taxon>Odoribacteraceae</taxon>
        <taxon>Butyricimonas</taxon>
    </lineage>
</organism>
<evidence type="ECO:0000259" key="2">
    <source>
        <dbReference type="Pfam" id="PF03372"/>
    </source>
</evidence>
<evidence type="ECO:0000256" key="1">
    <source>
        <dbReference type="SAM" id="Phobius"/>
    </source>
</evidence>
<keyword evidence="3" id="KW-0255">Endonuclease</keyword>
<dbReference type="GO" id="GO:0004519">
    <property type="term" value="F:endonuclease activity"/>
    <property type="evidence" value="ECO:0007669"/>
    <property type="project" value="UniProtKB-KW"/>
</dbReference>
<name>A0ABR7D2D2_9BACT</name>
<keyword evidence="1" id="KW-0812">Transmembrane</keyword>
<keyword evidence="4" id="KW-1185">Reference proteome</keyword>
<dbReference type="InterPro" id="IPR051916">
    <property type="entry name" value="GPI-anchor_lipid_remodeler"/>
</dbReference>
<protein>
    <submittedName>
        <fullName evidence="3">Endonuclease/exonuclease/phosphatase family protein</fullName>
    </submittedName>
</protein>
<proteinExistence type="predicted"/>
<keyword evidence="1" id="KW-0472">Membrane</keyword>
<dbReference type="SUPFAM" id="SSF56219">
    <property type="entry name" value="DNase I-like"/>
    <property type="match status" value="1"/>
</dbReference>
<keyword evidence="3" id="KW-0378">Hydrolase</keyword>
<dbReference type="InterPro" id="IPR036691">
    <property type="entry name" value="Endo/exonu/phosph_ase_sf"/>
</dbReference>
<dbReference type="Pfam" id="PF03372">
    <property type="entry name" value="Exo_endo_phos"/>
    <property type="match status" value="1"/>
</dbReference>
<sequence>MAALRYFFSLLMIPVSFVAAGISIAAYMAGQTNPNESTWITFIGLAMPVVLIINLVILVYWIISKRWWAIVPVAAIFLNIGYLTSIFQVTVSSPETPNGKLPIRLASYNAGKFKSWEKFETQHYISEFLKNDHVDIACFLEYREDTKINAETLSRLLNLPYHAVTYLPGSTTLGIGIFSKYPILQSGKIPLNSATNDAMWTDIQVGEQTIRVISCHLQTTNFSGKRKLLDDPVFQNTDIQQKEKVVLDITQELFKNFKLRATQADIVRQVIDTTGVPTIVCGDFNDTPSSYTYHHIKGELKDSFKTSGNGYAYTFRGLHRLLRIDFIFYSDELKCIDYYSPEKEWSDHNPVTSEFYLK</sequence>
<dbReference type="Gene3D" id="3.60.10.10">
    <property type="entry name" value="Endonuclease/exonuclease/phosphatase"/>
    <property type="match status" value="1"/>
</dbReference>
<evidence type="ECO:0000313" key="3">
    <source>
        <dbReference type="EMBL" id="MBC5621927.1"/>
    </source>
</evidence>
<feature type="transmembrane region" description="Helical" evidence="1">
    <location>
        <begin position="69"/>
        <end position="91"/>
    </location>
</feature>
<dbReference type="RefSeq" id="WP_186976344.1">
    <property type="nucleotide sequence ID" value="NZ_JACOOH010000005.1"/>
</dbReference>
<feature type="domain" description="Endonuclease/exonuclease/phosphatase" evidence="2">
    <location>
        <begin position="107"/>
        <end position="348"/>
    </location>
</feature>
<gene>
    <name evidence="3" type="ORF">H8S64_12540</name>
</gene>
<evidence type="ECO:0000313" key="4">
    <source>
        <dbReference type="Proteomes" id="UP000646484"/>
    </source>
</evidence>
<feature type="transmembrane region" description="Helical" evidence="1">
    <location>
        <begin position="6"/>
        <end position="27"/>
    </location>
</feature>
<dbReference type="PANTHER" id="PTHR14859:SF15">
    <property type="entry name" value="ENDONUCLEASE_EXONUCLEASE_PHOSPHATASE DOMAIN-CONTAINING PROTEIN"/>
    <property type="match status" value="1"/>
</dbReference>
<dbReference type="Proteomes" id="UP000646484">
    <property type="component" value="Unassembled WGS sequence"/>
</dbReference>
<dbReference type="EMBL" id="JACOOH010000005">
    <property type="protein sequence ID" value="MBC5621927.1"/>
    <property type="molecule type" value="Genomic_DNA"/>
</dbReference>
<feature type="transmembrane region" description="Helical" evidence="1">
    <location>
        <begin position="39"/>
        <end position="63"/>
    </location>
</feature>
<dbReference type="PANTHER" id="PTHR14859">
    <property type="entry name" value="CALCOFLUOR WHITE HYPERSENSITIVE PROTEIN PRECURSOR"/>
    <property type="match status" value="1"/>
</dbReference>